<evidence type="ECO:0000256" key="1">
    <source>
        <dbReference type="ARBA" id="ARBA00022679"/>
    </source>
</evidence>
<evidence type="ECO:0000259" key="3">
    <source>
        <dbReference type="PROSITE" id="PS51186"/>
    </source>
</evidence>
<dbReference type="CDD" id="cd04301">
    <property type="entry name" value="NAT_SF"/>
    <property type="match status" value="1"/>
</dbReference>
<dbReference type="GO" id="GO:0016747">
    <property type="term" value="F:acyltransferase activity, transferring groups other than amino-acyl groups"/>
    <property type="evidence" value="ECO:0007669"/>
    <property type="project" value="InterPro"/>
</dbReference>
<dbReference type="Pfam" id="PF00583">
    <property type="entry name" value="Acetyltransf_1"/>
    <property type="match status" value="1"/>
</dbReference>
<proteinExistence type="predicted"/>
<dbReference type="Proteomes" id="UP000277424">
    <property type="component" value="Unassembled WGS sequence"/>
</dbReference>
<dbReference type="InterPro" id="IPR000182">
    <property type="entry name" value="GNAT_dom"/>
</dbReference>
<dbReference type="InterPro" id="IPR050832">
    <property type="entry name" value="Bact_Acetyltransf"/>
</dbReference>
<dbReference type="OrthoDB" id="359414at2"/>
<dbReference type="InterPro" id="IPR016181">
    <property type="entry name" value="Acyl_CoA_acyltransferase"/>
</dbReference>
<feature type="domain" description="N-acetyltransferase" evidence="3">
    <location>
        <begin position="5"/>
        <end position="168"/>
    </location>
</feature>
<dbReference type="PANTHER" id="PTHR43877">
    <property type="entry name" value="AMINOALKYLPHOSPHONATE N-ACETYLTRANSFERASE-RELATED-RELATED"/>
    <property type="match status" value="1"/>
</dbReference>
<dbReference type="RefSeq" id="WP_121220894.1">
    <property type="nucleotide sequence ID" value="NZ_RBIG01000003.1"/>
</dbReference>
<dbReference type="PROSITE" id="PS51186">
    <property type="entry name" value="GNAT"/>
    <property type="match status" value="1"/>
</dbReference>
<evidence type="ECO:0000256" key="2">
    <source>
        <dbReference type="ARBA" id="ARBA00023315"/>
    </source>
</evidence>
<dbReference type="EMBL" id="RBIG01000003">
    <property type="protein sequence ID" value="RKQ68308.1"/>
    <property type="molecule type" value="Genomic_DNA"/>
</dbReference>
<keyword evidence="1 4" id="KW-0808">Transferase</keyword>
<name>A0A420WBF3_9PROT</name>
<evidence type="ECO:0000313" key="5">
    <source>
        <dbReference type="Proteomes" id="UP000277424"/>
    </source>
</evidence>
<evidence type="ECO:0000313" key="4">
    <source>
        <dbReference type="EMBL" id="RKQ68308.1"/>
    </source>
</evidence>
<keyword evidence="2" id="KW-0012">Acyltransferase</keyword>
<dbReference type="SUPFAM" id="SSF55729">
    <property type="entry name" value="Acyl-CoA N-acyltransferases (Nat)"/>
    <property type="match status" value="1"/>
</dbReference>
<protein>
    <submittedName>
        <fullName evidence="4">N-acetylglutamate synthase-like GNAT family acetyltransferase</fullName>
    </submittedName>
</protein>
<sequence>MTATDLWRPMTPADLPAVQDVAEIVHPLYPESPAVAAERLALYPAGCLVAERDGLLLGYAVSHPGLLCRPPALDSLLGRLPEKPDCLYLHDIALLPAARGLGLGAALVARLLKLAKAEGLPLLALTAVNNSAAYWRRQGFVSHEADAALAAKLASYGEDALYLVRAVD</sequence>
<accession>A0A420WBF3</accession>
<dbReference type="AlphaFoldDB" id="A0A420WBF3"/>
<organism evidence="4 5">
    <name type="scientific">Oceanibaculum indicum</name>
    <dbReference type="NCBI Taxonomy" id="526216"/>
    <lineage>
        <taxon>Bacteria</taxon>
        <taxon>Pseudomonadati</taxon>
        <taxon>Pseudomonadota</taxon>
        <taxon>Alphaproteobacteria</taxon>
        <taxon>Rhodospirillales</taxon>
        <taxon>Oceanibaculaceae</taxon>
        <taxon>Oceanibaculum</taxon>
    </lineage>
</organism>
<gene>
    <name evidence="4" type="ORF">BCL74_2786</name>
</gene>
<comment type="caution">
    <text evidence="4">The sequence shown here is derived from an EMBL/GenBank/DDBJ whole genome shotgun (WGS) entry which is preliminary data.</text>
</comment>
<dbReference type="Gene3D" id="3.40.630.30">
    <property type="match status" value="1"/>
</dbReference>
<reference evidence="4 5" key="1">
    <citation type="submission" date="2018-10" db="EMBL/GenBank/DDBJ databases">
        <title>Comparative analysis of microorganisms from saline springs in Andes Mountain Range, Colombia.</title>
        <authorList>
            <person name="Rubin E."/>
        </authorList>
    </citation>
    <scope>NUCLEOTIDE SEQUENCE [LARGE SCALE GENOMIC DNA]</scope>
    <source>
        <strain evidence="4 5">USBA 36</strain>
    </source>
</reference>